<evidence type="ECO:0000256" key="1">
    <source>
        <dbReference type="SAM" id="Coils"/>
    </source>
</evidence>
<evidence type="ECO:0000313" key="3">
    <source>
        <dbReference type="EnsemblProtists" id="PYU1_T001967"/>
    </source>
</evidence>
<keyword evidence="1" id="KW-0175">Coiled coil</keyword>
<dbReference type="EnsemblProtists" id="PYU1_T001967">
    <property type="protein sequence ID" value="PYU1_T001967"/>
    <property type="gene ID" value="PYU1_G001965"/>
</dbReference>
<reference evidence="3" key="3">
    <citation type="submission" date="2015-02" db="UniProtKB">
        <authorList>
            <consortium name="EnsemblProtists"/>
        </authorList>
    </citation>
    <scope>IDENTIFICATION</scope>
    <source>
        <strain evidence="3">DAOM BR144</strain>
    </source>
</reference>
<name>K3WAH6_GLOUD</name>
<feature type="coiled-coil region" evidence="1">
    <location>
        <begin position="9"/>
        <end position="61"/>
    </location>
</feature>
<reference evidence="4" key="1">
    <citation type="journal article" date="2010" name="Genome Biol.">
        <title>Genome sequence of the necrotrophic plant pathogen Pythium ultimum reveals original pathogenicity mechanisms and effector repertoire.</title>
        <authorList>
            <person name="Levesque C.A."/>
            <person name="Brouwer H."/>
            <person name="Cano L."/>
            <person name="Hamilton J.P."/>
            <person name="Holt C."/>
            <person name="Huitema E."/>
            <person name="Raffaele S."/>
            <person name="Robideau G.P."/>
            <person name="Thines M."/>
            <person name="Win J."/>
            <person name="Zerillo M.M."/>
            <person name="Beakes G.W."/>
            <person name="Boore J.L."/>
            <person name="Busam D."/>
            <person name="Dumas B."/>
            <person name="Ferriera S."/>
            <person name="Fuerstenberg S.I."/>
            <person name="Gachon C.M."/>
            <person name="Gaulin E."/>
            <person name="Govers F."/>
            <person name="Grenville-Briggs L."/>
            <person name="Horner N."/>
            <person name="Hostetler J."/>
            <person name="Jiang R.H."/>
            <person name="Johnson J."/>
            <person name="Krajaejun T."/>
            <person name="Lin H."/>
            <person name="Meijer H.J."/>
            <person name="Moore B."/>
            <person name="Morris P."/>
            <person name="Phuntmart V."/>
            <person name="Puiu D."/>
            <person name="Shetty J."/>
            <person name="Stajich J.E."/>
            <person name="Tripathy S."/>
            <person name="Wawra S."/>
            <person name="van West P."/>
            <person name="Whitty B.R."/>
            <person name="Coutinho P.M."/>
            <person name="Henrissat B."/>
            <person name="Martin F."/>
            <person name="Thomas P.D."/>
            <person name="Tyler B.M."/>
            <person name="De Vries R.P."/>
            <person name="Kamoun S."/>
            <person name="Yandell M."/>
            <person name="Tisserat N."/>
            <person name="Buell C.R."/>
        </authorList>
    </citation>
    <scope>NUCLEOTIDE SEQUENCE</scope>
    <source>
        <strain evidence="4">DAOM:BR144</strain>
    </source>
</reference>
<organism evidence="3 4">
    <name type="scientific">Globisporangium ultimum (strain ATCC 200006 / CBS 805.95 / DAOM BR144)</name>
    <name type="common">Pythium ultimum</name>
    <dbReference type="NCBI Taxonomy" id="431595"/>
    <lineage>
        <taxon>Eukaryota</taxon>
        <taxon>Sar</taxon>
        <taxon>Stramenopiles</taxon>
        <taxon>Oomycota</taxon>
        <taxon>Peronosporomycetes</taxon>
        <taxon>Pythiales</taxon>
        <taxon>Pythiaceae</taxon>
        <taxon>Globisporangium</taxon>
    </lineage>
</organism>
<keyword evidence="4" id="KW-1185">Reference proteome</keyword>
<dbReference type="Proteomes" id="UP000019132">
    <property type="component" value="Unassembled WGS sequence"/>
</dbReference>
<dbReference type="STRING" id="431595.K3WAH6"/>
<dbReference type="eggNOG" id="ENOG502SNQX">
    <property type="taxonomic scope" value="Eukaryota"/>
</dbReference>
<dbReference type="OMA" id="CEYLENY"/>
<proteinExistence type="predicted"/>
<dbReference type="AlphaFoldDB" id="K3WAH6"/>
<reference evidence="4" key="2">
    <citation type="submission" date="2010-04" db="EMBL/GenBank/DDBJ databases">
        <authorList>
            <person name="Buell R."/>
            <person name="Hamilton J."/>
            <person name="Hostetler J."/>
        </authorList>
    </citation>
    <scope>NUCLEOTIDE SEQUENCE [LARGE SCALE GENOMIC DNA]</scope>
    <source>
        <strain evidence="4">DAOM:BR144</strain>
    </source>
</reference>
<dbReference type="VEuPathDB" id="FungiDB:PYU1_G001965"/>
<accession>K3WAH6</accession>
<evidence type="ECO:0000313" key="4">
    <source>
        <dbReference type="Proteomes" id="UP000019132"/>
    </source>
</evidence>
<feature type="compositionally biased region" description="Basic and acidic residues" evidence="2">
    <location>
        <begin position="146"/>
        <end position="155"/>
    </location>
</feature>
<feature type="region of interest" description="Disordered" evidence="2">
    <location>
        <begin position="140"/>
        <end position="164"/>
    </location>
</feature>
<evidence type="ECO:0000256" key="2">
    <source>
        <dbReference type="SAM" id="MobiDB-lite"/>
    </source>
</evidence>
<protein>
    <submittedName>
        <fullName evidence="3">Uncharacterized protein</fullName>
    </submittedName>
</protein>
<dbReference type="HOGENOM" id="CLU_048682_0_0_1"/>
<dbReference type="EMBL" id="GL376634">
    <property type="status" value="NOT_ANNOTATED_CDS"/>
    <property type="molecule type" value="Genomic_DNA"/>
</dbReference>
<feature type="coiled-coil region" evidence="1">
    <location>
        <begin position="214"/>
        <end position="325"/>
    </location>
</feature>
<sequence length="454" mass="52570">MLRLKVRTLEKYKTNYELLCSQLGELNDQIGLTLQQHEHDVASLSATIESLCARNAELEAAVAESDALLESQKHMVQQDRAYSERVHAQLSTAAELLKATESRLESKEAQMHQEIEALEAQVTNLQQKNEEFRTAQSALEQQFSTKLDEETQKREKRERKSKQHIADLRQELDTCASERETLCTLNRNMKKQLAHRVAEIETLTKQLNHVGADVAHLSEIINRQQEAAQQYEQTQIRRSKQVRQLEAVVNRATKQNESLQAELVASQEDLVRKNALIEALHSEVRALKSAEELQRRELSNAQASIERLTHQLRSLEADQRVEKRDLETQQQAKLRAYRKELHQMRQLVAVSHQKATESSKDVQSLKHELFGVQERLHAYHRGHDQWKEDLRGVEDPEEDEEQRELYVSAAKVEESVLKRAIMEQVQQQNDPAANAWQFFREKTVKKTAKHGRRN</sequence>
<dbReference type="InParanoid" id="K3WAH6"/>